<accession>A0AAV5IJM0</accession>
<name>A0AAV5IJM0_9ROSI</name>
<dbReference type="Proteomes" id="UP001054252">
    <property type="component" value="Unassembled WGS sequence"/>
</dbReference>
<keyword evidence="2" id="KW-1185">Reference proteome</keyword>
<organism evidence="1 2">
    <name type="scientific">Rubroshorea leprosula</name>
    <dbReference type="NCBI Taxonomy" id="152421"/>
    <lineage>
        <taxon>Eukaryota</taxon>
        <taxon>Viridiplantae</taxon>
        <taxon>Streptophyta</taxon>
        <taxon>Embryophyta</taxon>
        <taxon>Tracheophyta</taxon>
        <taxon>Spermatophyta</taxon>
        <taxon>Magnoliopsida</taxon>
        <taxon>eudicotyledons</taxon>
        <taxon>Gunneridae</taxon>
        <taxon>Pentapetalae</taxon>
        <taxon>rosids</taxon>
        <taxon>malvids</taxon>
        <taxon>Malvales</taxon>
        <taxon>Dipterocarpaceae</taxon>
        <taxon>Rubroshorea</taxon>
    </lineage>
</organism>
<dbReference type="AlphaFoldDB" id="A0AAV5IJM0"/>
<sequence>MALRKANTSELADSAISSSIVLPVVRLSHHTTRFLPIVSIQMLSVLILLEQPWQEQSWRGC</sequence>
<evidence type="ECO:0000313" key="2">
    <source>
        <dbReference type="Proteomes" id="UP001054252"/>
    </source>
</evidence>
<evidence type="ECO:0000313" key="1">
    <source>
        <dbReference type="EMBL" id="GKU97829.1"/>
    </source>
</evidence>
<comment type="caution">
    <text evidence="1">The sequence shown here is derived from an EMBL/GenBank/DDBJ whole genome shotgun (WGS) entry which is preliminary data.</text>
</comment>
<gene>
    <name evidence="1" type="ORF">SLEP1_g10912</name>
</gene>
<dbReference type="EMBL" id="BPVZ01000012">
    <property type="protein sequence ID" value="GKU97829.1"/>
    <property type="molecule type" value="Genomic_DNA"/>
</dbReference>
<reference evidence="1 2" key="1">
    <citation type="journal article" date="2021" name="Commun. Biol.">
        <title>The genome of Shorea leprosula (Dipterocarpaceae) highlights the ecological relevance of drought in aseasonal tropical rainforests.</title>
        <authorList>
            <person name="Ng K.K.S."/>
            <person name="Kobayashi M.J."/>
            <person name="Fawcett J.A."/>
            <person name="Hatakeyama M."/>
            <person name="Paape T."/>
            <person name="Ng C.H."/>
            <person name="Ang C.C."/>
            <person name="Tnah L.H."/>
            <person name="Lee C.T."/>
            <person name="Nishiyama T."/>
            <person name="Sese J."/>
            <person name="O'Brien M.J."/>
            <person name="Copetti D."/>
            <person name="Mohd Noor M.I."/>
            <person name="Ong R.C."/>
            <person name="Putra M."/>
            <person name="Sireger I.Z."/>
            <person name="Indrioko S."/>
            <person name="Kosugi Y."/>
            <person name="Izuno A."/>
            <person name="Isagi Y."/>
            <person name="Lee S.L."/>
            <person name="Shimizu K.K."/>
        </authorList>
    </citation>
    <scope>NUCLEOTIDE SEQUENCE [LARGE SCALE GENOMIC DNA]</scope>
    <source>
        <strain evidence="1">214</strain>
    </source>
</reference>
<protein>
    <submittedName>
        <fullName evidence="1">Uncharacterized protein</fullName>
    </submittedName>
</protein>
<proteinExistence type="predicted"/>